<proteinExistence type="predicted"/>
<comment type="caution">
    <text evidence="2">The sequence shown here is derived from an EMBL/GenBank/DDBJ whole genome shotgun (WGS) entry which is preliminary data.</text>
</comment>
<evidence type="ECO:0000313" key="2">
    <source>
        <dbReference type="EMBL" id="CAI2183666.1"/>
    </source>
</evidence>
<dbReference type="AlphaFoldDB" id="A0A9W4SW79"/>
<feature type="transmembrane region" description="Helical" evidence="1">
    <location>
        <begin position="12"/>
        <end position="31"/>
    </location>
</feature>
<protein>
    <submittedName>
        <fullName evidence="2">760_t:CDS:1</fullName>
    </submittedName>
</protein>
<dbReference type="EMBL" id="CAMKVN010003096">
    <property type="protein sequence ID" value="CAI2183666.1"/>
    <property type="molecule type" value="Genomic_DNA"/>
</dbReference>
<sequence length="107" mass="11309">MSCFKKYLDIVARAFQACGVAVVICIGNGIISDIFSDHEQGQAYGIFIFGREAGGAGGVIGSSVGALLIYPNVALLVFNKVVMTITLYIQNLLLGDLLSAAYPHPLD</sequence>
<reference evidence="2" key="1">
    <citation type="submission" date="2022-08" db="EMBL/GenBank/DDBJ databases">
        <authorList>
            <person name="Kallberg Y."/>
            <person name="Tangrot J."/>
            <person name="Rosling A."/>
        </authorList>
    </citation>
    <scope>NUCLEOTIDE SEQUENCE</scope>
    <source>
        <strain evidence="2">Wild A</strain>
    </source>
</reference>
<keyword evidence="1" id="KW-0812">Transmembrane</keyword>
<gene>
    <name evidence="2" type="ORF">FWILDA_LOCUS11191</name>
</gene>
<dbReference type="Gene3D" id="1.20.1250.20">
    <property type="entry name" value="MFS general substrate transporter like domains"/>
    <property type="match status" value="1"/>
</dbReference>
<dbReference type="Proteomes" id="UP001153678">
    <property type="component" value="Unassembled WGS sequence"/>
</dbReference>
<organism evidence="2 3">
    <name type="scientific">Funneliformis geosporum</name>
    <dbReference type="NCBI Taxonomy" id="1117311"/>
    <lineage>
        <taxon>Eukaryota</taxon>
        <taxon>Fungi</taxon>
        <taxon>Fungi incertae sedis</taxon>
        <taxon>Mucoromycota</taxon>
        <taxon>Glomeromycotina</taxon>
        <taxon>Glomeromycetes</taxon>
        <taxon>Glomerales</taxon>
        <taxon>Glomeraceae</taxon>
        <taxon>Funneliformis</taxon>
    </lineage>
</organism>
<accession>A0A9W4SW79</accession>
<evidence type="ECO:0000313" key="3">
    <source>
        <dbReference type="Proteomes" id="UP001153678"/>
    </source>
</evidence>
<keyword evidence="1" id="KW-1133">Transmembrane helix</keyword>
<dbReference type="InterPro" id="IPR036259">
    <property type="entry name" value="MFS_trans_sf"/>
</dbReference>
<feature type="transmembrane region" description="Helical" evidence="1">
    <location>
        <begin position="43"/>
        <end position="69"/>
    </location>
</feature>
<dbReference type="OrthoDB" id="10527332at2759"/>
<keyword evidence="1" id="KW-0472">Membrane</keyword>
<evidence type="ECO:0000256" key="1">
    <source>
        <dbReference type="SAM" id="Phobius"/>
    </source>
</evidence>
<keyword evidence="3" id="KW-1185">Reference proteome</keyword>
<dbReference type="SUPFAM" id="SSF103473">
    <property type="entry name" value="MFS general substrate transporter"/>
    <property type="match status" value="1"/>
</dbReference>
<name>A0A9W4SW79_9GLOM</name>